<keyword evidence="1 6" id="KW-0031">Aminopeptidase</keyword>
<evidence type="ECO:0000313" key="6">
    <source>
        <dbReference type="EMBL" id="KAJ6997351.1"/>
    </source>
</evidence>
<dbReference type="AlphaFoldDB" id="A0AAD6W3H9"/>
<name>A0AAD6W3H9_9ROSI</name>
<keyword evidence="4" id="KW-0378">Hydrolase</keyword>
<dbReference type="GO" id="GO:0046872">
    <property type="term" value="F:metal ion binding"/>
    <property type="evidence" value="ECO:0007669"/>
    <property type="project" value="UniProtKB-KW"/>
</dbReference>
<dbReference type="InterPro" id="IPR036005">
    <property type="entry name" value="Creatinase/aminopeptidase-like"/>
</dbReference>
<dbReference type="GO" id="GO:0006508">
    <property type="term" value="P:proteolysis"/>
    <property type="evidence" value="ECO:0007669"/>
    <property type="project" value="UniProtKB-KW"/>
</dbReference>
<comment type="caution">
    <text evidence="6">The sequence shown here is derived from an EMBL/GenBank/DDBJ whole genome shotgun (WGS) entry which is preliminary data.</text>
</comment>
<dbReference type="EMBL" id="JAQIZT010000005">
    <property type="protein sequence ID" value="KAJ6997351.1"/>
    <property type="molecule type" value="Genomic_DNA"/>
</dbReference>
<evidence type="ECO:0000256" key="4">
    <source>
        <dbReference type="ARBA" id="ARBA00022801"/>
    </source>
</evidence>
<evidence type="ECO:0000259" key="5">
    <source>
        <dbReference type="Pfam" id="PF00557"/>
    </source>
</evidence>
<keyword evidence="7" id="KW-1185">Reference proteome</keyword>
<reference evidence="6" key="1">
    <citation type="journal article" date="2023" name="Mol. Ecol. Resour.">
        <title>Chromosome-level genome assembly of a triploid poplar Populus alba 'Berolinensis'.</title>
        <authorList>
            <person name="Chen S."/>
            <person name="Yu Y."/>
            <person name="Wang X."/>
            <person name="Wang S."/>
            <person name="Zhang T."/>
            <person name="Zhou Y."/>
            <person name="He R."/>
            <person name="Meng N."/>
            <person name="Wang Y."/>
            <person name="Liu W."/>
            <person name="Liu Z."/>
            <person name="Liu J."/>
            <person name="Guo Q."/>
            <person name="Huang H."/>
            <person name="Sederoff R.R."/>
            <person name="Wang G."/>
            <person name="Qu G."/>
            <person name="Chen S."/>
        </authorList>
    </citation>
    <scope>NUCLEOTIDE SEQUENCE</scope>
    <source>
        <strain evidence="6">SC-2020</strain>
    </source>
</reference>
<evidence type="ECO:0000256" key="3">
    <source>
        <dbReference type="ARBA" id="ARBA00022723"/>
    </source>
</evidence>
<dbReference type="PROSITE" id="PS00680">
    <property type="entry name" value="MAP_1"/>
    <property type="match status" value="1"/>
</dbReference>
<dbReference type="GO" id="GO:0070006">
    <property type="term" value="F:metalloaminopeptidase activity"/>
    <property type="evidence" value="ECO:0007669"/>
    <property type="project" value="InterPro"/>
</dbReference>
<protein>
    <submittedName>
        <fullName evidence="6">Methionine aminopeptidase 1D</fullName>
    </submittedName>
</protein>
<dbReference type="PANTHER" id="PTHR43330">
    <property type="entry name" value="METHIONINE AMINOPEPTIDASE"/>
    <property type="match status" value="1"/>
</dbReference>
<accession>A0AAD6W3H9</accession>
<evidence type="ECO:0000256" key="2">
    <source>
        <dbReference type="ARBA" id="ARBA00022670"/>
    </source>
</evidence>
<proteinExistence type="predicted"/>
<dbReference type="InterPro" id="IPR002467">
    <property type="entry name" value="Pept_M24A_MAP1"/>
</dbReference>
<dbReference type="PANTHER" id="PTHR43330:SF8">
    <property type="entry name" value="METHIONINE AMINOPEPTIDASE 1D, MITOCHONDRIAL"/>
    <property type="match status" value="1"/>
</dbReference>
<dbReference type="InterPro" id="IPR000994">
    <property type="entry name" value="Pept_M24"/>
</dbReference>
<sequence>MIMFSSDHADKYSYGVVRHFVGHGVGRVFHADPVVQHFSNRPDFELSSVISFHILCGNNDGGRMMLNQTFTIEPMLTIGSVNPVMWDDNWTVVTEDGSLSAQFEHTILITKDGAEILTHILPCLSVSMNPRASCLVLPSLENVLEKF</sequence>
<organism evidence="6 7">
    <name type="scientific">Populus alba x Populus x berolinensis</name>
    <dbReference type="NCBI Taxonomy" id="444605"/>
    <lineage>
        <taxon>Eukaryota</taxon>
        <taxon>Viridiplantae</taxon>
        <taxon>Streptophyta</taxon>
        <taxon>Embryophyta</taxon>
        <taxon>Tracheophyta</taxon>
        <taxon>Spermatophyta</taxon>
        <taxon>Magnoliopsida</taxon>
        <taxon>eudicotyledons</taxon>
        <taxon>Gunneridae</taxon>
        <taxon>Pentapetalae</taxon>
        <taxon>rosids</taxon>
        <taxon>fabids</taxon>
        <taxon>Malpighiales</taxon>
        <taxon>Salicaceae</taxon>
        <taxon>Saliceae</taxon>
        <taxon>Populus</taxon>
    </lineage>
</organism>
<evidence type="ECO:0000313" key="7">
    <source>
        <dbReference type="Proteomes" id="UP001164929"/>
    </source>
</evidence>
<dbReference type="GO" id="GO:0009507">
    <property type="term" value="C:chloroplast"/>
    <property type="evidence" value="ECO:0007669"/>
    <property type="project" value="TreeGrafter"/>
</dbReference>
<feature type="domain" description="Peptidase M24" evidence="5">
    <location>
        <begin position="7"/>
        <end position="111"/>
    </location>
</feature>
<dbReference type="Pfam" id="PF00557">
    <property type="entry name" value="Peptidase_M24"/>
    <property type="match status" value="1"/>
</dbReference>
<keyword evidence="2" id="KW-0645">Protease</keyword>
<keyword evidence="3" id="KW-0479">Metal-binding</keyword>
<dbReference type="Proteomes" id="UP001164929">
    <property type="component" value="Chromosome 5"/>
</dbReference>
<evidence type="ECO:0000256" key="1">
    <source>
        <dbReference type="ARBA" id="ARBA00022438"/>
    </source>
</evidence>
<dbReference type="SUPFAM" id="SSF55920">
    <property type="entry name" value="Creatinase/aminopeptidase"/>
    <property type="match status" value="1"/>
</dbReference>
<dbReference type="Gene3D" id="3.90.230.10">
    <property type="entry name" value="Creatinase/methionine aminopeptidase superfamily"/>
    <property type="match status" value="1"/>
</dbReference>
<gene>
    <name evidence="6" type="ORF">NC653_013804</name>
</gene>